<evidence type="ECO:0000256" key="5">
    <source>
        <dbReference type="ARBA" id="ARBA00022723"/>
    </source>
</evidence>
<dbReference type="Pfam" id="PF00534">
    <property type="entry name" value="Glycos_transf_1"/>
    <property type="match status" value="1"/>
</dbReference>
<dbReference type="CDD" id="cd03814">
    <property type="entry name" value="GT4-like"/>
    <property type="match status" value="1"/>
</dbReference>
<feature type="compositionally biased region" description="Gly residues" evidence="8">
    <location>
        <begin position="679"/>
        <end position="688"/>
    </location>
</feature>
<dbReference type="Gene3D" id="3.40.50.2000">
    <property type="entry name" value="Glycogen Phosphorylase B"/>
    <property type="match status" value="2"/>
</dbReference>
<dbReference type="Gene3D" id="3.10.120.10">
    <property type="entry name" value="Cytochrome b5-like heme/steroid binding domain"/>
    <property type="match status" value="1"/>
</dbReference>
<dbReference type="GO" id="GO:0020037">
    <property type="term" value="F:heme binding"/>
    <property type="evidence" value="ECO:0007669"/>
    <property type="project" value="InterPro"/>
</dbReference>
<dbReference type="PROSITE" id="PS50255">
    <property type="entry name" value="CYTOCHROME_B5_2"/>
    <property type="match status" value="1"/>
</dbReference>
<sequence>MSTNPDESVPAVKSEPAPAESSDSGKITQEQLEAHSDPKDIWMVISGKVYDVTSFLDEHPGGDEVVISEAGKDATEPFEDVGHSEEARKLLKDMYVGDFDGVVNKKVQKKSIPGTKPVSPSRQGALPMLEAGDLDDKVPIEIEKAEPILDHKVPLEEKGTGGTAKLRIVIVTENFLPKVDGVTRTLARLLEHLHKEGHEALLCGPESGMSHYASHPLVGTLGIPLVLYPGLRLNFLRPKLMHAIEDFKPDVIHMVDPIWLGGQTLIGLELGWAGEQWVGPNGPGVGGGVSGAVVASYHTNLATYATLFGLPWLEPIIWVWQRWLYQKCKLYLCPSPSTMSMLKGHSLPDSRLWSRGVDLTHFNPNRRSTKLRKEWGVGSTEDVSAKAIGSVWVGKENEEDCKNEKLALLYVGRMFVVFAILHLTFRAANRLIMYIIFFMISSSWEKNLLLLLSAYAYLPIPPKLVFTGDGPARIDLETFCTSRGIDAVFLGHRTGSELAEIYASADVFAFPSFTETFGQVVLEALASGLPVVGLDAEGTRDLVQPDLTGLLLRLPFGTKDWADALKTESADSFKEAAREYGGLLAAMIENREKRLEMGRLASEGTTGRTWHDAMEMCVSGYREAITLAQNEKVALSAKSPGLTTGRPRMRARMGQMVGTFKTRRNRSGLKWRTTRLGQAVGGQQAGGSGRDEYDDEEGKEGESVWRLKTLMKGIITFSLLCIFCIHLAPPIPISGPTTIAETPNMTR</sequence>
<dbReference type="AlphaFoldDB" id="A0A0F7SQR3"/>
<dbReference type="InterPro" id="IPR001296">
    <property type="entry name" value="Glyco_trans_1"/>
</dbReference>
<dbReference type="SUPFAM" id="SSF55856">
    <property type="entry name" value="Cytochrome b5-like heme/steroid binding domain"/>
    <property type="match status" value="1"/>
</dbReference>
<dbReference type="GO" id="GO:0016020">
    <property type="term" value="C:membrane"/>
    <property type="evidence" value="ECO:0007669"/>
    <property type="project" value="UniProtKB-SubCell"/>
</dbReference>
<comment type="subcellular location">
    <subcellularLocation>
        <location evidence="1">Membrane</location>
    </subcellularLocation>
</comment>
<dbReference type="SMART" id="SM01117">
    <property type="entry name" value="Cyt-b5"/>
    <property type="match status" value="1"/>
</dbReference>
<dbReference type="SUPFAM" id="SSF53756">
    <property type="entry name" value="UDP-Glycosyltransferase/glycogen phosphorylase"/>
    <property type="match status" value="1"/>
</dbReference>
<keyword evidence="4" id="KW-0812">Transmembrane</keyword>
<name>A0A0F7SQR3_PHARH</name>
<dbReference type="PRINTS" id="PR00363">
    <property type="entry name" value="CYTOCHROMEB5"/>
</dbReference>
<dbReference type="GO" id="GO:0016757">
    <property type="term" value="F:glycosyltransferase activity"/>
    <property type="evidence" value="ECO:0007669"/>
    <property type="project" value="UniProtKB-KW"/>
</dbReference>
<keyword evidence="6" id="KW-0408">Iron</keyword>
<dbReference type="PANTHER" id="PTHR45947">
    <property type="entry name" value="SULFOQUINOVOSYL TRANSFERASE SQD2"/>
    <property type="match status" value="1"/>
</dbReference>
<organism evidence="10">
    <name type="scientific">Phaffia rhodozyma</name>
    <name type="common">Yeast</name>
    <name type="synonym">Xanthophyllomyces dendrorhous</name>
    <dbReference type="NCBI Taxonomy" id="264483"/>
    <lineage>
        <taxon>Eukaryota</taxon>
        <taxon>Fungi</taxon>
        <taxon>Dikarya</taxon>
        <taxon>Basidiomycota</taxon>
        <taxon>Agaricomycotina</taxon>
        <taxon>Tremellomycetes</taxon>
        <taxon>Cystofilobasidiales</taxon>
        <taxon>Mrakiaceae</taxon>
        <taxon>Phaffia</taxon>
    </lineage>
</organism>
<evidence type="ECO:0000256" key="4">
    <source>
        <dbReference type="ARBA" id="ARBA00022692"/>
    </source>
</evidence>
<evidence type="ECO:0000256" key="7">
    <source>
        <dbReference type="ARBA" id="ARBA00023136"/>
    </source>
</evidence>
<evidence type="ECO:0000256" key="1">
    <source>
        <dbReference type="ARBA" id="ARBA00004370"/>
    </source>
</evidence>
<keyword evidence="5" id="KW-0479">Metal-binding</keyword>
<evidence type="ECO:0000256" key="2">
    <source>
        <dbReference type="ARBA" id="ARBA00022617"/>
    </source>
</evidence>
<dbReference type="InterPro" id="IPR036400">
    <property type="entry name" value="Cyt_B5-like_heme/steroid_sf"/>
</dbReference>
<evidence type="ECO:0000259" key="9">
    <source>
        <dbReference type="PROSITE" id="PS50255"/>
    </source>
</evidence>
<feature type="domain" description="Cytochrome b5 heme-binding" evidence="9">
    <location>
        <begin position="24"/>
        <end position="100"/>
    </location>
</feature>
<feature type="compositionally biased region" description="Polar residues" evidence="8">
    <location>
        <begin position="21"/>
        <end position="31"/>
    </location>
</feature>
<evidence type="ECO:0000313" key="10">
    <source>
        <dbReference type="EMBL" id="CED82388.1"/>
    </source>
</evidence>
<reference evidence="10" key="1">
    <citation type="submission" date="2014-08" db="EMBL/GenBank/DDBJ databases">
        <authorList>
            <person name="Sharma Rahul"/>
            <person name="Thines Marco"/>
        </authorList>
    </citation>
    <scope>NUCLEOTIDE SEQUENCE</scope>
</reference>
<feature type="region of interest" description="Disordered" evidence="8">
    <location>
        <begin position="1"/>
        <end position="38"/>
    </location>
</feature>
<dbReference type="InterPro" id="IPR028098">
    <property type="entry name" value="Glyco_trans_4-like_N"/>
</dbReference>
<dbReference type="GO" id="GO:0046872">
    <property type="term" value="F:metal ion binding"/>
    <property type="evidence" value="ECO:0007669"/>
    <property type="project" value="UniProtKB-KW"/>
</dbReference>
<dbReference type="InterPro" id="IPR050194">
    <property type="entry name" value="Glycosyltransferase_grp1"/>
</dbReference>
<keyword evidence="2" id="KW-0349">Heme</keyword>
<evidence type="ECO:0000256" key="6">
    <source>
        <dbReference type="ARBA" id="ARBA00023004"/>
    </source>
</evidence>
<dbReference type="InterPro" id="IPR018506">
    <property type="entry name" value="Cyt_B5_heme-BS"/>
</dbReference>
<dbReference type="EMBL" id="LN483124">
    <property type="protein sequence ID" value="CED82388.1"/>
    <property type="molecule type" value="Genomic_DNA"/>
</dbReference>
<protein>
    <submittedName>
        <fullName evidence="10">Cytochrome b5</fullName>
    </submittedName>
</protein>
<evidence type="ECO:0000256" key="8">
    <source>
        <dbReference type="SAM" id="MobiDB-lite"/>
    </source>
</evidence>
<dbReference type="Pfam" id="PF00173">
    <property type="entry name" value="Cyt-b5"/>
    <property type="match status" value="1"/>
</dbReference>
<dbReference type="Pfam" id="PF13439">
    <property type="entry name" value="Glyco_transf_4"/>
    <property type="match status" value="1"/>
</dbReference>
<dbReference type="FunFam" id="3.10.120.10:FF:000002">
    <property type="entry name" value="Cytochrome b5 type B"/>
    <property type="match status" value="1"/>
</dbReference>
<dbReference type="PROSITE" id="PS00191">
    <property type="entry name" value="CYTOCHROME_B5_1"/>
    <property type="match status" value="1"/>
</dbReference>
<dbReference type="PANTHER" id="PTHR45947:SF3">
    <property type="entry name" value="SULFOQUINOVOSYL TRANSFERASE SQD2"/>
    <property type="match status" value="1"/>
</dbReference>
<proteinExistence type="predicted"/>
<dbReference type="InterPro" id="IPR001199">
    <property type="entry name" value="Cyt_B5-like_heme/steroid-bd"/>
</dbReference>
<feature type="region of interest" description="Disordered" evidence="8">
    <location>
        <begin position="676"/>
        <end position="698"/>
    </location>
</feature>
<keyword evidence="3" id="KW-0328">Glycosyltransferase</keyword>
<keyword evidence="7" id="KW-0472">Membrane</keyword>
<accession>A0A0F7SQR3</accession>
<evidence type="ECO:0000256" key="3">
    <source>
        <dbReference type="ARBA" id="ARBA00022676"/>
    </source>
</evidence>
<keyword evidence="3" id="KW-0808">Transferase</keyword>